<evidence type="ECO:0000313" key="7">
    <source>
        <dbReference type="Proteomes" id="UP001498771"/>
    </source>
</evidence>
<comment type="caution">
    <text evidence="6">The sequence shown here is derived from an EMBL/GenBank/DDBJ whole genome shotgun (WGS) entry which is preliminary data.</text>
</comment>
<evidence type="ECO:0000259" key="5">
    <source>
        <dbReference type="Pfam" id="PF00171"/>
    </source>
</evidence>
<evidence type="ECO:0000313" key="6">
    <source>
        <dbReference type="EMBL" id="KAK7206165.1"/>
    </source>
</evidence>
<dbReference type="Proteomes" id="UP001498771">
    <property type="component" value="Unassembled WGS sequence"/>
</dbReference>
<accession>A0ABR1F8J7</accession>
<dbReference type="InterPro" id="IPR016161">
    <property type="entry name" value="Ald_DH/histidinol_DH"/>
</dbReference>
<dbReference type="InterPro" id="IPR016162">
    <property type="entry name" value="Ald_DH_N"/>
</dbReference>
<dbReference type="PANTHER" id="PTHR11699">
    <property type="entry name" value="ALDEHYDE DEHYDROGENASE-RELATED"/>
    <property type="match status" value="1"/>
</dbReference>
<organism evidence="6 7">
    <name type="scientific">Myxozyma melibiosi</name>
    <dbReference type="NCBI Taxonomy" id="54550"/>
    <lineage>
        <taxon>Eukaryota</taxon>
        <taxon>Fungi</taxon>
        <taxon>Dikarya</taxon>
        <taxon>Ascomycota</taxon>
        <taxon>Saccharomycotina</taxon>
        <taxon>Lipomycetes</taxon>
        <taxon>Lipomycetales</taxon>
        <taxon>Lipomycetaceae</taxon>
        <taxon>Myxozyma</taxon>
    </lineage>
</organism>
<dbReference type="SUPFAM" id="SSF53720">
    <property type="entry name" value="ALDH-like"/>
    <property type="match status" value="1"/>
</dbReference>
<dbReference type="GeneID" id="90037730"/>
<dbReference type="PROSITE" id="PS00687">
    <property type="entry name" value="ALDEHYDE_DEHYDR_GLU"/>
    <property type="match status" value="1"/>
</dbReference>
<dbReference type="Gene3D" id="3.40.605.10">
    <property type="entry name" value="Aldehyde Dehydrogenase, Chain A, domain 1"/>
    <property type="match status" value="1"/>
</dbReference>
<dbReference type="InterPro" id="IPR029510">
    <property type="entry name" value="Ald_DH_CS_GLU"/>
</dbReference>
<gene>
    <name evidence="6" type="ORF">BZA70DRAFT_275921</name>
</gene>
<dbReference type="EMBL" id="JBBJBU010000003">
    <property type="protein sequence ID" value="KAK7206165.1"/>
    <property type="molecule type" value="Genomic_DNA"/>
</dbReference>
<dbReference type="InterPro" id="IPR015590">
    <property type="entry name" value="Aldehyde_DH_dom"/>
</dbReference>
<dbReference type="Gene3D" id="3.40.309.10">
    <property type="entry name" value="Aldehyde Dehydrogenase, Chain A, domain 2"/>
    <property type="match status" value="1"/>
</dbReference>
<dbReference type="RefSeq" id="XP_064769198.1">
    <property type="nucleotide sequence ID" value="XM_064912218.1"/>
</dbReference>
<proteinExistence type="inferred from homology"/>
<name>A0ABR1F8J7_9ASCO</name>
<comment type="similarity">
    <text evidence="1 4">Belongs to the aldehyde dehydrogenase family.</text>
</comment>
<keyword evidence="2 4" id="KW-0560">Oxidoreductase</keyword>
<protein>
    <submittedName>
        <fullName evidence="6">Aldehyde dehydrogenase Ald3</fullName>
    </submittedName>
</protein>
<evidence type="ECO:0000256" key="1">
    <source>
        <dbReference type="ARBA" id="ARBA00009986"/>
    </source>
</evidence>
<evidence type="ECO:0000256" key="4">
    <source>
        <dbReference type="RuleBase" id="RU003345"/>
    </source>
</evidence>
<evidence type="ECO:0000256" key="3">
    <source>
        <dbReference type="PROSITE-ProRule" id="PRU10007"/>
    </source>
</evidence>
<keyword evidence="7" id="KW-1185">Reference proteome</keyword>
<evidence type="ECO:0000256" key="2">
    <source>
        <dbReference type="ARBA" id="ARBA00023002"/>
    </source>
</evidence>
<feature type="active site" evidence="3">
    <location>
        <position position="328"/>
    </location>
</feature>
<reference evidence="6 7" key="1">
    <citation type="submission" date="2024-03" db="EMBL/GenBank/DDBJ databases">
        <title>Genome-scale model development and genomic sequencing of the oleaginous clade Lipomyces.</title>
        <authorList>
            <consortium name="Lawrence Berkeley National Laboratory"/>
            <person name="Czajka J.J."/>
            <person name="Han Y."/>
            <person name="Kim J."/>
            <person name="Mondo S.J."/>
            <person name="Hofstad B.A."/>
            <person name="Robles A."/>
            <person name="Haridas S."/>
            <person name="Riley R."/>
            <person name="LaButti K."/>
            <person name="Pangilinan J."/>
            <person name="Andreopoulos W."/>
            <person name="Lipzen A."/>
            <person name="Yan J."/>
            <person name="Wang M."/>
            <person name="Ng V."/>
            <person name="Grigoriev I.V."/>
            <person name="Spatafora J.W."/>
            <person name="Magnuson J.K."/>
            <person name="Baker S.E."/>
            <person name="Pomraning K.R."/>
        </authorList>
    </citation>
    <scope>NUCLEOTIDE SEQUENCE [LARGE SCALE GENOMIC DNA]</scope>
    <source>
        <strain evidence="6 7">Phaff 52-87</strain>
    </source>
</reference>
<feature type="domain" description="Aldehyde dehydrogenase" evidence="5">
    <location>
        <begin position="96"/>
        <end position="546"/>
    </location>
</feature>
<dbReference type="InterPro" id="IPR016163">
    <property type="entry name" value="Ald_DH_C"/>
</dbReference>
<dbReference type="Pfam" id="PF00171">
    <property type="entry name" value="Aldedh"/>
    <property type="match status" value="1"/>
</dbReference>
<sequence length="554" mass="60211">MKMPIATTYCFKTTALTYGSKHGIRQLHIKPSNTASVRLFNSTVGLRHDLKSSNTSKMGSTSPRPPSVDIRFSNDPPTVHSHPVGLFVNNCFSIASSGECITTLDPITDREVANVPLASSEDVDRAVRAAKSAFDNIWKDMSGTERGRYLAKLADLLEENKQYISQVEALDTGKPVDVVLTEELPECVNVCRYYSGWADKIYGQSIQPFKEKIAFTAREPLGVCALIVPWNYPLMLSIWKMAPALAAGNTIVLKSSELTPLSASYLGYLAAEANFPPGVINILSGDSTTGKSLSSHPGINKISFTGSLETGKQIMKAAAQNMVPVTLELGGKSAALVFSDADIDQAVKWCHAGIMSNAGQICTATSRIYVSHEIYELFLRSLADYTAEKSKESQFQQPQISKKQQQKIQRYIQSGLSEGARLIYSEDTGSETGYFVGATILADVGDDMTVSTEEIFGPVAVCDSFNSMEEAVMRANSSCYGLASAIFTADITRALQVARNLQAGTVWINSSNDSDFRVPFGGYKKSGFGRELGEHALQAYTQEKSVHINIGSRL</sequence>